<comment type="caution">
    <text evidence="1">The sequence shown here is derived from an EMBL/GenBank/DDBJ whole genome shotgun (WGS) entry which is preliminary data.</text>
</comment>
<accession>A0A3L6DA35</accession>
<dbReference type="EMBL" id="NCVQ01000010">
    <property type="protein sequence ID" value="PWZ05218.1"/>
    <property type="molecule type" value="Genomic_DNA"/>
</dbReference>
<reference evidence="1 2" key="1">
    <citation type="journal article" date="2018" name="Nat. Genet.">
        <title>Extensive intraspecific gene order and gene structural variations between Mo17 and other maize genomes.</title>
        <authorList>
            <person name="Sun S."/>
            <person name="Zhou Y."/>
            <person name="Chen J."/>
            <person name="Shi J."/>
            <person name="Zhao H."/>
            <person name="Zhao H."/>
            <person name="Song W."/>
            <person name="Zhang M."/>
            <person name="Cui Y."/>
            <person name="Dong X."/>
            <person name="Liu H."/>
            <person name="Ma X."/>
            <person name="Jiao Y."/>
            <person name="Wang B."/>
            <person name="Wei X."/>
            <person name="Stein J.C."/>
            <person name="Glaubitz J.C."/>
            <person name="Lu F."/>
            <person name="Yu G."/>
            <person name="Liang C."/>
            <person name="Fengler K."/>
            <person name="Li B."/>
            <person name="Rafalski A."/>
            <person name="Schnable P.S."/>
            <person name="Ware D.H."/>
            <person name="Buckler E.S."/>
            <person name="Lai J."/>
        </authorList>
    </citation>
    <scope>NUCLEOTIDE SEQUENCE [LARGE SCALE GENOMIC DNA]</scope>
    <source>
        <strain evidence="2">cv. Missouri 17</strain>
        <tissue evidence="1">Seedling</tissue>
    </source>
</reference>
<name>A0A3L6DA35_MAIZE</name>
<dbReference type="Proteomes" id="UP000251960">
    <property type="component" value="Chromosome 9"/>
</dbReference>
<gene>
    <name evidence="1" type="ORF">Zm00014a_026798</name>
</gene>
<organism evidence="1 2">
    <name type="scientific">Zea mays</name>
    <name type="common">Maize</name>
    <dbReference type="NCBI Taxonomy" id="4577"/>
    <lineage>
        <taxon>Eukaryota</taxon>
        <taxon>Viridiplantae</taxon>
        <taxon>Streptophyta</taxon>
        <taxon>Embryophyta</taxon>
        <taxon>Tracheophyta</taxon>
        <taxon>Spermatophyta</taxon>
        <taxon>Magnoliopsida</taxon>
        <taxon>Liliopsida</taxon>
        <taxon>Poales</taxon>
        <taxon>Poaceae</taxon>
        <taxon>PACMAD clade</taxon>
        <taxon>Panicoideae</taxon>
        <taxon>Andropogonodae</taxon>
        <taxon>Andropogoneae</taxon>
        <taxon>Tripsacinae</taxon>
        <taxon>Zea</taxon>
    </lineage>
</organism>
<proteinExistence type="predicted"/>
<sequence>MMNCVGGEDPVEDFLICGAVDDEDLAIFCDGGRLGIEGVNGDACGFEQFNLGKRGRDEPCSSGLKSKACRENEEGQAE</sequence>
<dbReference type="AlphaFoldDB" id="A0A3L6DA35"/>
<evidence type="ECO:0000313" key="2">
    <source>
        <dbReference type="Proteomes" id="UP000251960"/>
    </source>
</evidence>
<evidence type="ECO:0000313" key="1">
    <source>
        <dbReference type="EMBL" id="PWZ05218.1"/>
    </source>
</evidence>
<protein>
    <submittedName>
        <fullName evidence="1">Uncharacterized protein</fullName>
    </submittedName>
</protein>
<dbReference type="ExpressionAtlas" id="A0A3L6DA35">
    <property type="expression patterns" value="baseline and differential"/>
</dbReference>